<dbReference type="STRING" id="1353952.A0A165JVR2"/>
<dbReference type="EMBL" id="KV423917">
    <property type="protein sequence ID" value="KZT62337.1"/>
    <property type="molecule type" value="Genomic_DNA"/>
</dbReference>
<dbReference type="InterPro" id="IPR036249">
    <property type="entry name" value="Thioredoxin-like_sf"/>
</dbReference>
<dbReference type="Pfam" id="PF13409">
    <property type="entry name" value="GST_N_2"/>
    <property type="match status" value="1"/>
</dbReference>
<dbReference type="InterPro" id="IPR054416">
    <property type="entry name" value="GST_UstS-like_C"/>
</dbReference>
<reference evidence="3 4" key="1">
    <citation type="journal article" date="2016" name="Mol. Biol. Evol.">
        <title>Comparative Genomics of Early-Diverging Mushroom-Forming Fungi Provides Insights into the Origins of Lignocellulose Decay Capabilities.</title>
        <authorList>
            <person name="Nagy L.G."/>
            <person name="Riley R."/>
            <person name="Tritt A."/>
            <person name="Adam C."/>
            <person name="Daum C."/>
            <person name="Floudas D."/>
            <person name="Sun H."/>
            <person name="Yadav J.S."/>
            <person name="Pangilinan J."/>
            <person name="Larsson K.H."/>
            <person name="Matsuura K."/>
            <person name="Barry K."/>
            <person name="Labutti K."/>
            <person name="Kuo R."/>
            <person name="Ohm R.A."/>
            <person name="Bhattacharya S.S."/>
            <person name="Shirouzu T."/>
            <person name="Yoshinaga Y."/>
            <person name="Martin F.M."/>
            <person name="Grigoriev I.V."/>
            <person name="Hibbett D.S."/>
        </authorList>
    </citation>
    <scope>NUCLEOTIDE SEQUENCE [LARGE SCALE GENOMIC DNA]</scope>
    <source>
        <strain evidence="3 4">HHB12733</strain>
    </source>
</reference>
<dbReference type="InParanoid" id="A0A165JVR2"/>
<evidence type="ECO:0000259" key="2">
    <source>
        <dbReference type="Pfam" id="PF22041"/>
    </source>
</evidence>
<dbReference type="OrthoDB" id="4951845at2759"/>
<dbReference type="SUPFAM" id="SSF52833">
    <property type="entry name" value="Thioredoxin-like"/>
    <property type="match status" value="1"/>
</dbReference>
<dbReference type="InterPro" id="IPR036282">
    <property type="entry name" value="Glutathione-S-Trfase_C_sf"/>
</dbReference>
<dbReference type="AlphaFoldDB" id="A0A165JVR2"/>
<evidence type="ECO:0000313" key="3">
    <source>
        <dbReference type="EMBL" id="KZT62337.1"/>
    </source>
</evidence>
<dbReference type="Pfam" id="PF22041">
    <property type="entry name" value="GST_C_7"/>
    <property type="match status" value="1"/>
</dbReference>
<dbReference type="Gene3D" id="3.40.30.10">
    <property type="entry name" value="Glutaredoxin"/>
    <property type="match status" value="1"/>
</dbReference>
<sequence>MPSTEVIFYDLLCSTPATCWSPSCWRTRLVLQHKRIPFHTVWVSYPDIASTVGHTQPGREPVTLPVIKHGDTAEAVYFFENWTHAGPTESLILWSLPRMPAFLDKRGREFFVRTREEQFGSLEEMAEGQGLEQAEMAYEPIEFLLKRYGPYIAGDRVSYQDFILLATLLWYDMCEPGCVRKIVNFFPSRHFAKWYDLMLPLAVTQ</sequence>
<protein>
    <recommendedName>
        <fullName evidence="5">GST N-terminal domain-containing protein</fullName>
    </recommendedName>
</protein>
<dbReference type="InterPro" id="IPR004045">
    <property type="entry name" value="Glutathione_S-Trfase_N"/>
</dbReference>
<dbReference type="Gene3D" id="1.20.1050.10">
    <property type="match status" value="1"/>
</dbReference>
<gene>
    <name evidence="3" type="ORF">CALCODRAFT_479230</name>
</gene>
<feature type="domain" description="Glutathione S-transferase UstS-like C-terminal" evidence="2">
    <location>
        <begin position="78"/>
        <end position="173"/>
    </location>
</feature>
<accession>A0A165JVR2</accession>
<feature type="domain" description="GST N-terminal" evidence="1">
    <location>
        <begin position="20"/>
        <end position="71"/>
    </location>
</feature>
<name>A0A165JVR2_9BASI</name>
<evidence type="ECO:0000313" key="4">
    <source>
        <dbReference type="Proteomes" id="UP000076842"/>
    </source>
</evidence>
<evidence type="ECO:0008006" key="5">
    <source>
        <dbReference type="Google" id="ProtNLM"/>
    </source>
</evidence>
<dbReference type="SUPFAM" id="SSF47616">
    <property type="entry name" value="GST C-terminal domain-like"/>
    <property type="match status" value="1"/>
</dbReference>
<dbReference type="Proteomes" id="UP000076842">
    <property type="component" value="Unassembled WGS sequence"/>
</dbReference>
<keyword evidence="4" id="KW-1185">Reference proteome</keyword>
<evidence type="ECO:0000259" key="1">
    <source>
        <dbReference type="Pfam" id="PF13409"/>
    </source>
</evidence>
<proteinExistence type="predicted"/>
<organism evidence="3 4">
    <name type="scientific">Calocera cornea HHB12733</name>
    <dbReference type="NCBI Taxonomy" id="1353952"/>
    <lineage>
        <taxon>Eukaryota</taxon>
        <taxon>Fungi</taxon>
        <taxon>Dikarya</taxon>
        <taxon>Basidiomycota</taxon>
        <taxon>Agaricomycotina</taxon>
        <taxon>Dacrymycetes</taxon>
        <taxon>Dacrymycetales</taxon>
        <taxon>Dacrymycetaceae</taxon>
        <taxon>Calocera</taxon>
    </lineage>
</organism>